<dbReference type="InterPro" id="IPR019649">
    <property type="entry name" value="DUF2512"/>
</dbReference>
<comment type="caution">
    <text evidence="2">The sequence shown here is derived from an EMBL/GenBank/DDBJ whole genome shotgun (WGS) entry which is preliminary data.</text>
</comment>
<accession>A0ABW3LMY5</accession>
<protein>
    <submittedName>
        <fullName evidence="2">YndM family protein</fullName>
    </submittedName>
</protein>
<name>A0ABW3LMY5_9BACI</name>
<feature type="transmembrane region" description="Helical" evidence="1">
    <location>
        <begin position="59"/>
        <end position="81"/>
    </location>
</feature>
<keyword evidence="1" id="KW-1133">Transmembrane helix</keyword>
<dbReference type="RefSeq" id="WP_390361097.1">
    <property type="nucleotide sequence ID" value="NZ_JBHTKJ010000016.1"/>
</dbReference>
<evidence type="ECO:0000256" key="1">
    <source>
        <dbReference type="SAM" id="Phobius"/>
    </source>
</evidence>
<keyword evidence="1" id="KW-0472">Membrane</keyword>
<evidence type="ECO:0000313" key="3">
    <source>
        <dbReference type="Proteomes" id="UP001597040"/>
    </source>
</evidence>
<keyword evidence="3" id="KW-1185">Reference proteome</keyword>
<feature type="transmembrane region" description="Helical" evidence="1">
    <location>
        <begin position="32"/>
        <end position="52"/>
    </location>
</feature>
<feature type="transmembrane region" description="Helical" evidence="1">
    <location>
        <begin position="87"/>
        <end position="108"/>
    </location>
</feature>
<dbReference type="EMBL" id="JBHTKJ010000016">
    <property type="protein sequence ID" value="MFD1038275.1"/>
    <property type="molecule type" value="Genomic_DNA"/>
</dbReference>
<organism evidence="2 3">
    <name type="scientific">Virgibacillus byunsanensis</name>
    <dbReference type="NCBI Taxonomy" id="570945"/>
    <lineage>
        <taxon>Bacteria</taxon>
        <taxon>Bacillati</taxon>
        <taxon>Bacillota</taxon>
        <taxon>Bacilli</taxon>
        <taxon>Bacillales</taxon>
        <taxon>Bacillaceae</taxon>
        <taxon>Virgibacillus</taxon>
    </lineage>
</organism>
<feature type="transmembrane region" description="Helical" evidence="1">
    <location>
        <begin position="7"/>
        <end position="26"/>
    </location>
</feature>
<gene>
    <name evidence="2" type="ORF">ACFQ3N_07605</name>
</gene>
<reference evidence="3" key="1">
    <citation type="journal article" date="2019" name="Int. J. Syst. Evol. Microbiol.">
        <title>The Global Catalogue of Microorganisms (GCM) 10K type strain sequencing project: providing services to taxonomists for standard genome sequencing and annotation.</title>
        <authorList>
            <consortium name="The Broad Institute Genomics Platform"/>
            <consortium name="The Broad Institute Genome Sequencing Center for Infectious Disease"/>
            <person name="Wu L."/>
            <person name="Ma J."/>
        </authorList>
    </citation>
    <scope>NUCLEOTIDE SEQUENCE [LARGE SCALE GENOMIC DNA]</scope>
    <source>
        <strain evidence="3">CCUG 56754</strain>
    </source>
</reference>
<keyword evidence="1" id="KW-0812">Transmembrane</keyword>
<dbReference type="Proteomes" id="UP001597040">
    <property type="component" value="Unassembled WGS sequence"/>
</dbReference>
<evidence type="ECO:0000313" key="2">
    <source>
        <dbReference type="EMBL" id="MFD1038275.1"/>
    </source>
</evidence>
<sequence length="150" mass="17167">MNHLKALGIKYIFTMIVIFSIFGIFYNASLGRLFWISVLVTGVAYLIGDLFLLPRFGNLVASIADFGLAFIAFWVLGNLLIQVSIQIIPVSLFAAFFITCCEPLFHTYMEERVLHKRREVRPSHRLQTEVAEENDVYTITDKNKKTDTDN</sequence>
<proteinExistence type="predicted"/>
<dbReference type="Pfam" id="PF10710">
    <property type="entry name" value="DUF2512"/>
    <property type="match status" value="1"/>
</dbReference>